<dbReference type="Gene3D" id="2.60.40.10">
    <property type="entry name" value="Immunoglobulins"/>
    <property type="match status" value="2"/>
</dbReference>
<organism evidence="3 4">
    <name type="scientific">Limulus polyphemus</name>
    <name type="common">Atlantic horseshoe crab</name>
    <dbReference type="NCBI Taxonomy" id="6850"/>
    <lineage>
        <taxon>Eukaryota</taxon>
        <taxon>Metazoa</taxon>
        <taxon>Ecdysozoa</taxon>
        <taxon>Arthropoda</taxon>
        <taxon>Chelicerata</taxon>
        <taxon>Merostomata</taxon>
        <taxon>Xiphosura</taxon>
        <taxon>Limulidae</taxon>
        <taxon>Limulus</taxon>
    </lineage>
</organism>
<dbReference type="GeneID" id="106460520"/>
<dbReference type="SMART" id="SM00406">
    <property type="entry name" value="IGv"/>
    <property type="match status" value="2"/>
</dbReference>
<protein>
    <submittedName>
        <fullName evidence="4">Zwei Ig domain protein zig-8-like</fullName>
    </submittedName>
</protein>
<dbReference type="Proteomes" id="UP000694941">
    <property type="component" value="Unplaced"/>
</dbReference>
<keyword evidence="3" id="KW-1185">Reference proteome</keyword>
<dbReference type="InterPro" id="IPR007110">
    <property type="entry name" value="Ig-like_dom"/>
</dbReference>
<evidence type="ECO:0000259" key="2">
    <source>
        <dbReference type="PROSITE" id="PS50835"/>
    </source>
</evidence>
<sequence>MKVNSLAGTVKLSLLSVIYLCLSLSILGRPSLTSEALNEKIISEKRGHDDINQDESDGLKTFNSTSTESESGDFNHPTFGEDIPKNVTTQLGKMVFLHCVVHNIGDKTVSWIRRKDFHLLSVGHVTYTAEKRFKVVYVEDSNDWILQMASVQPGDAGSYECQVNTHPMISYFVYLTVLIPEAAIAGAPDLHFESGSTINLTCIITRSPSPPIYVFWYHGDTVINYDPSRGHTTLQKINEDTALSSLNIINAKTSDSGNYTCCPSNADATSISVHVLNGEQLAAMQHDAETSSSSSDCYCTLLLVVISWVSITLLIRPC</sequence>
<reference evidence="4" key="1">
    <citation type="submission" date="2025-08" db="UniProtKB">
        <authorList>
            <consortium name="RefSeq"/>
        </authorList>
    </citation>
    <scope>IDENTIFICATION</scope>
    <source>
        <tissue evidence="4">Muscle</tissue>
    </source>
</reference>
<accession>A0ABM1SH70</accession>
<name>A0ABM1SH70_LIMPO</name>
<dbReference type="SUPFAM" id="SSF48726">
    <property type="entry name" value="Immunoglobulin"/>
    <property type="match status" value="2"/>
</dbReference>
<dbReference type="PANTHER" id="PTHR23279">
    <property type="entry name" value="DEFECTIVE PROBOSCIS EXTENSION RESPONSE DPR -RELATED"/>
    <property type="match status" value="1"/>
</dbReference>
<feature type="domain" description="Ig-like" evidence="2">
    <location>
        <begin position="180"/>
        <end position="272"/>
    </location>
</feature>
<dbReference type="PANTHER" id="PTHR23279:SF36">
    <property type="entry name" value="DEFECTIVE PROBOSCIS EXTENSION RESPONSE 9, ISOFORM A"/>
    <property type="match status" value="1"/>
</dbReference>
<feature type="domain" description="Ig-like" evidence="2">
    <location>
        <begin position="77"/>
        <end position="164"/>
    </location>
</feature>
<dbReference type="InterPro" id="IPR013783">
    <property type="entry name" value="Ig-like_fold"/>
</dbReference>
<dbReference type="InterPro" id="IPR036179">
    <property type="entry name" value="Ig-like_dom_sf"/>
</dbReference>
<dbReference type="Pfam" id="PF07686">
    <property type="entry name" value="V-set"/>
    <property type="match status" value="1"/>
</dbReference>
<evidence type="ECO:0000256" key="1">
    <source>
        <dbReference type="SAM" id="MobiDB-lite"/>
    </source>
</evidence>
<dbReference type="InterPro" id="IPR037448">
    <property type="entry name" value="Zig-8"/>
</dbReference>
<dbReference type="CDD" id="cd00096">
    <property type="entry name" value="Ig"/>
    <property type="match status" value="1"/>
</dbReference>
<dbReference type="SMART" id="SM00409">
    <property type="entry name" value="IG"/>
    <property type="match status" value="2"/>
</dbReference>
<gene>
    <name evidence="4" type="primary">LOC106460520</name>
</gene>
<dbReference type="InterPro" id="IPR003598">
    <property type="entry name" value="Ig_sub2"/>
</dbReference>
<dbReference type="SMART" id="SM00408">
    <property type="entry name" value="IGc2"/>
    <property type="match status" value="2"/>
</dbReference>
<dbReference type="PROSITE" id="PS50835">
    <property type="entry name" value="IG_LIKE"/>
    <property type="match status" value="2"/>
</dbReference>
<dbReference type="InterPro" id="IPR013106">
    <property type="entry name" value="Ig_V-set"/>
</dbReference>
<evidence type="ECO:0000313" key="3">
    <source>
        <dbReference type="Proteomes" id="UP000694941"/>
    </source>
</evidence>
<evidence type="ECO:0000313" key="4">
    <source>
        <dbReference type="RefSeq" id="XP_022242975.1"/>
    </source>
</evidence>
<feature type="region of interest" description="Disordered" evidence="1">
    <location>
        <begin position="48"/>
        <end position="79"/>
    </location>
</feature>
<dbReference type="InterPro" id="IPR003599">
    <property type="entry name" value="Ig_sub"/>
</dbReference>
<dbReference type="RefSeq" id="XP_022242975.1">
    <property type="nucleotide sequence ID" value="XM_022387267.1"/>
</dbReference>
<proteinExistence type="predicted"/>
<dbReference type="Pfam" id="PF13927">
    <property type="entry name" value="Ig_3"/>
    <property type="match status" value="1"/>
</dbReference>